<evidence type="ECO:0000313" key="2">
    <source>
        <dbReference type="Proteomes" id="UP001244136"/>
    </source>
</evidence>
<gene>
    <name evidence="1" type="ORF">QH948_12355</name>
</gene>
<reference evidence="1 2" key="1">
    <citation type="journal article" date="2008" name="Int. J. Syst. Evol. Microbiol.">
        <title>Tessaracoccus flavescens sp. nov., isolated from marine sediment.</title>
        <authorList>
            <person name="Lee D.W."/>
            <person name="Lee S.D."/>
        </authorList>
    </citation>
    <scope>NUCLEOTIDE SEQUENCE [LARGE SCALE GENOMIC DNA]</scope>
    <source>
        <strain evidence="1 2">T21</strain>
    </source>
</reference>
<dbReference type="EMBL" id="CP123967">
    <property type="protein sequence ID" value="WGT46913.1"/>
    <property type="molecule type" value="Genomic_DNA"/>
</dbReference>
<sequence length="134" mass="13450">MSIATSVFAPDPLILSMFPPPGRTAMLCPWETVALLNRSAVPDGTDPPDAHARIAPDPDGLTATIDAATAVADAGTPHPLGLPPCAANPADPETLRLRVVSTGNGFANTPVPALVSAILHVAMGTKTAADVAGA</sequence>
<name>A0ABY8PWX2_9ACTN</name>
<dbReference type="Proteomes" id="UP001244136">
    <property type="component" value="Chromosome"/>
</dbReference>
<accession>A0ABY8PWX2</accession>
<organism evidence="1 2">
    <name type="scientific">Tessaracoccus lacteus</name>
    <dbReference type="NCBI Taxonomy" id="3041766"/>
    <lineage>
        <taxon>Bacteria</taxon>
        <taxon>Bacillati</taxon>
        <taxon>Actinomycetota</taxon>
        <taxon>Actinomycetes</taxon>
        <taxon>Propionibacteriales</taxon>
        <taxon>Propionibacteriaceae</taxon>
        <taxon>Tessaracoccus</taxon>
    </lineage>
</organism>
<keyword evidence="2" id="KW-1185">Reference proteome</keyword>
<proteinExistence type="predicted"/>
<evidence type="ECO:0000313" key="1">
    <source>
        <dbReference type="EMBL" id="WGT46913.1"/>
    </source>
</evidence>
<dbReference type="RefSeq" id="WP_281144662.1">
    <property type="nucleotide sequence ID" value="NZ_CP123967.1"/>
</dbReference>
<protein>
    <submittedName>
        <fullName evidence="1">Uncharacterized protein</fullName>
    </submittedName>
</protein>